<dbReference type="EMBL" id="CP001601">
    <property type="protein sequence ID" value="ACP33537.1"/>
    <property type="molecule type" value="Genomic_DNA"/>
</dbReference>
<keyword evidence="2" id="KW-1185">Reference proteome</keyword>
<protein>
    <submittedName>
        <fullName evidence="1">Uncharacterized protein</fullName>
    </submittedName>
</protein>
<name>C3PI83_CORA7</name>
<sequence>MTIKGFRINNKGHAALIAMRENNKQDEEVPAHYRIANELAEAGLLAEDLHKPSRGMGSGGAVWYLPGPIGDIRRMREHIVIFGHDCQEKSFRLVLNEAEADTIGRTILAASKHKEGEE</sequence>
<dbReference type="AlphaFoldDB" id="C3PI83"/>
<evidence type="ECO:0000313" key="2">
    <source>
        <dbReference type="Proteomes" id="UP000002077"/>
    </source>
</evidence>
<reference evidence="1 2" key="1">
    <citation type="journal article" date="2010" name="BMC Genomics">
        <title>Complete genome sequence and lifestyle of black-pigmented Corynebacterium aurimucosum ATCC 700975 (formerly C. nigricans CN-1) isolated from a vaginal swab of a woman with spontaneous abortion.</title>
        <authorList>
            <person name="Trost E."/>
            <person name="Gotker S."/>
            <person name="Schneider J."/>
            <person name="Schneiker-Bekel S."/>
            <person name="Szczepanowski R."/>
            <person name="Tilker A."/>
            <person name="Viehoever P."/>
            <person name="Arnold W."/>
            <person name="Bekel T."/>
            <person name="Blom J."/>
            <person name="Gartemann K.H."/>
            <person name="Linke B."/>
            <person name="Goesmann A."/>
            <person name="Puhler A."/>
            <person name="Shukla S.K."/>
            <person name="Tauch A."/>
        </authorList>
    </citation>
    <scope>NUCLEOTIDE SEQUENCE [LARGE SCALE GENOMIC DNA]</scope>
    <source>
        <strain evidence="2">ATCC 700975 / DSM 44827 / CIP 107346 / CN-1</strain>
    </source>
</reference>
<dbReference type="HOGENOM" id="CLU_2069120_0_0_11"/>
<dbReference type="KEGG" id="car:cauri_1944"/>
<accession>C3PI83</accession>
<dbReference type="RefSeq" id="WP_012715233.1">
    <property type="nucleotide sequence ID" value="NC_012590.1"/>
</dbReference>
<organism evidence="1 2">
    <name type="scientific">Corynebacterium aurimucosum (strain ATCC 700975 / DSM 44827 / CIP 107346 / CN-1)</name>
    <name type="common">Corynebacterium nigricans</name>
    <dbReference type="NCBI Taxonomy" id="548476"/>
    <lineage>
        <taxon>Bacteria</taxon>
        <taxon>Bacillati</taxon>
        <taxon>Actinomycetota</taxon>
        <taxon>Actinomycetes</taxon>
        <taxon>Mycobacteriales</taxon>
        <taxon>Corynebacteriaceae</taxon>
        <taxon>Corynebacterium</taxon>
    </lineage>
</organism>
<gene>
    <name evidence="1" type="ordered locus">cauri_1944</name>
</gene>
<dbReference type="GeneID" id="31924585"/>
<dbReference type="STRING" id="548476.cauri_1944"/>
<dbReference type="Proteomes" id="UP000002077">
    <property type="component" value="Chromosome"/>
</dbReference>
<proteinExistence type="predicted"/>
<evidence type="ECO:0000313" key="1">
    <source>
        <dbReference type="EMBL" id="ACP33537.1"/>
    </source>
</evidence>